<evidence type="ECO:0000259" key="1">
    <source>
        <dbReference type="Pfam" id="PF09118"/>
    </source>
</evidence>
<dbReference type="InterPro" id="IPR015202">
    <property type="entry name" value="GO-like_E_set"/>
</dbReference>
<dbReference type="PANTHER" id="PTHR32208">
    <property type="entry name" value="SECRETED PROTEIN-RELATED"/>
    <property type="match status" value="1"/>
</dbReference>
<gene>
    <name evidence="2" type="ORF">OG563_22175</name>
</gene>
<dbReference type="InterPro" id="IPR014756">
    <property type="entry name" value="Ig_E-set"/>
</dbReference>
<dbReference type="Gene3D" id="2.60.40.10">
    <property type="entry name" value="Immunoglobulins"/>
    <property type="match status" value="1"/>
</dbReference>
<dbReference type="EMBL" id="CP109441">
    <property type="protein sequence ID" value="WUV50665.1"/>
    <property type="molecule type" value="Genomic_DNA"/>
</dbReference>
<protein>
    <submittedName>
        <fullName evidence="2">Galactose oxidase early set domain-containing protein</fullName>
    </submittedName>
</protein>
<proteinExistence type="predicted"/>
<keyword evidence="3" id="KW-1185">Reference proteome</keyword>
<organism evidence="2 3">
    <name type="scientific">Nocardia vinacea</name>
    <dbReference type="NCBI Taxonomy" id="96468"/>
    <lineage>
        <taxon>Bacteria</taxon>
        <taxon>Bacillati</taxon>
        <taxon>Actinomycetota</taxon>
        <taxon>Actinomycetes</taxon>
        <taxon>Mycobacteriales</taxon>
        <taxon>Nocardiaceae</taxon>
        <taxon>Nocardia</taxon>
    </lineage>
</organism>
<accession>A0ABZ1Z8B3</accession>
<dbReference type="InterPro" id="IPR013783">
    <property type="entry name" value="Ig-like_fold"/>
</dbReference>
<dbReference type="Pfam" id="PF09118">
    <property type="entry name" value="GO-like_E_set"/>
    <property type="match status" value="1"/>
</dbReference>
<evidence type="ECO:0000313" key="2">
    <source>
        <dbReference type="EMBL" id="WUV50665.1"/>
    </source>
</evidence>
<dbReference type="Proteomes" id="UP001432062">
    <property type="component" value="Chromosome"/>
</dbReference>
<evidence type="ECO:0000313" key="3">
    <source>
        <dbReference type="Proteomes" id="UP001432062"/>
    </source>
</evidence>
<dbReference type="SUPFAM" id="SSF81296">
    <property type="entry name" value="E set domains"/>
    <property type="match status" value="1"/>
</dbReference>
<sequence length="110" mass="11929">MRIETYWPPYLFQGERPGLALATDTVAYGAIVTATTTTALREVNLVRPGACTHSSDNEQRLIDLEFTSAAPDSVTLTLPSNPALAPPGWYLVFVVNDQGVPSTGQWLHLS</sequence>
<dbReference type="PANTHER" id="PTHR32208:SF21">
    <property type="entry name" value="LOW QUALITY PROTEIN: ALDEHYDE OXIDASE GLOX-LIKE"/>
    <property type="match status" value="1"/>
</dbReference>
<dbReference type="RefSeq" id="WP_329415434.1">
    <property type="nucleotide sequence ID" value="NZ_CP109441.1"/>
</dbReference>
<reference evidence="2" key="1">
    <citation type="submission" date="2022-10" db="EMBL/GenBank/DDBJ databases">
        <title>The complete genomes of actinobacterial strains from the NBC collection.</title>
        <authorList>
            <person name="Joergensen T.S."/>
            <person name="Alvarez Arevalo M."/>
            <person name="Sterndorff E.B."/>
            <person name="Faurdal D."/>
            <person name="Vuksanovic O."/>
            <person name="Mourched A.-S."/>
            <person name="Charusanti P."/>
            <person name="Shaw S."/>
            <person name="Blin K."/>
            <person name="Weber T."/>
        </authorList>
    </citation>
    <scope>NUCLEOTIDE SEQUENCE</scope>
    <source>
        <strain evidence="2">NBC_01482</strain>
    </source>
</reference>
<name>A0ABZ1Z8B3_9NOCA</name>
<dbReference type="CDD" id="cd02851">
    <property type="entry name" value="E_set_GO_C"/>
    <property type="match status" value="1"/>
</dbReference>
<feature type="domain" description="Galactose oxidase-like Early set" evidence="1">
    <location>
        <begin position="16"/>
        <end position="108"/>
    </location>
</feature>